<sequence length="174" mass="20791">MENNLEYSTIYKAKLGDIDSFEKLIRKYQKPIKTFVFCFFENMDLVDDISQEIFIKLFKELKKLRDISNFKAWLFKIAKNTCIDYYKKLKKDKVLINFNESISSYDERIEDKVILKEDIKNLFLKLTPEERITLILVNYFGFSYKEASEILDCSKGTIASRIYYINKKITKIFS</sequence>
<feature type="domain" description="RNA polymerase sigma factor 70 region 4 type 2" evidence="7">
    <location>
        <begin position="118"/>
        <end position="163"/>
    </location>
</feature>
<keyword evidence="5" id="KW-0804">Transcription</keyword>
<dbReference type="GO" id="GO:0016987">
    <property type="term" value="F:sigma factor activity"/>
    <property type="evidence" value="ECO:0007669"/>
    <property type="project" value="UniProtKB-KW"/>
</dbReference>
<evidence type="ECO:0000256" key="1">
    <source>
        <dbReference type="ARBA" id="ARBA00010641"/>
    </source>
</evidence>
<dbReference type="InterPro" id="IPR013249">
    <property type="entry name" value="RNA_pol_sigma70_r4_t2"/>
</dbReference>
<keyword evidence="3" id="KW-0731">Sigma factor</keyword>
<protein>
    <recommendedName>
        <fullName evidence="9">HTH luxR-type domain-containing protein</fullName>
    </recommendedName>
</protein>
<dbReference type="AlphaFoldDB" id="X1A4T8"/>
<dbReference type="GO" id="GO:0006352">
    <property type="term" value="P:DNA-templated transcription initiation"/>
    <property type="evidence" value="ECO:0007669"/>
    <property type="project" value="InterPro"/>
</dbReference>
<dbReference type="Gene3D" id="1.10.1740.10">
    <property type="match status" value="1"/>
</dbReference>
<dbReference type="InterPro" id="IPR014284">
    <property type="entry name" value="RNA_pol_sigma-70_dom"/>
</dbReference>
<accession>X1A4T8</accession>
<dbReference type="InterPro" id="IPR036388">
    <property type="entry name" value="WH-like_DNA-bd_sf"/>
</dbReference>
<evidence type="ECO:0000313" key="8">
    <source>
        <dbReference type="EMBL" id="GAG65182.1"/>
    </source>
</evidence>
<dbReference type="SUPFAM" id="SSF88946">
    <property type="entry name" value="Sigma2 domain of RNA polymerase sigma factors"/>
    <property type="match status" value="1"/>
</dbReference>
<proteinExistence type="inferred from homology"/>
<evidence type="ECO:0000259" key="7">
    <source>
        <dbReference type="Pfam" id="PF08281"/>
    </source>
</evidence>
<comment type="caution">
    <text evidence="8">The sequence shown here is derived from an EMBL/GenBank/DDBJ whole genome shotgun (WGS) entry which is preliminary data.</text>
</comment>
<dbReference type="InterPro" id="IPR013325">
    <property type="entry name" value="RNA_pol_sigma_r2"/>
</dbReference>
<dbReference type="InterPro" id="IPR007627">
    <property type="entry name" value="RNA_pol_sigma70_r2"/>
</dbReference>
<comment type="similarity">
    <text evidence="1">Belongs to the sigma-70 factor family. ECF subfamily.</text>
</comment>
<evidence type="ECO:0000256" key="4">
    <source>
        <dbReference type="ARBA" id="ARBA00023125"/>
    </source>
</evidence>
<reference evidence="8" key="1">
    <citation type="journal article" date="2014" name="Front. Microbiol.">
        <title>High frequency of phylogenetically diverse reductive dehalogenase-homologous genes in deep subseafloor sedimentary metagenomes.</title>
        <authorList>
            <person name="Kawai M."/>
            <person name="Futagami T."/>
            <person name="Toyoda A."/>
            <person name="Takaki Y."/>
            <person name="Nishi S."/>
            <person name="Hori S."/>
            <person name="Arai W."/>
            <person name="Tsubouchi T."/>
            <person name="Morono Y."/>
            <person name="Uchiyama I."/>
            <person name="Ito T."/>
            <person name="Fujiyama A."/>
            <person name="Inagaki F."/>
            <person name="Takami H."/>
        </authorList>
    </citation>
    <scope>NUCLEOTIDE SEQUENCE</scope>
    <source>
        <strain evidence="8">Expedition CK06-06</strain>
    </source>
</reference>
<keyword evidence="2" id="KW-0805">Transcription regulation</keyword>
<dbReference type="Pfam" id="PF08281">
    <property type="entry name" value="Sigma70_r4_2"/>
    <property type="match status" value="1"/>
</dbReference>
<dbReference type="InterPro" id="IPR039425">
    <property type="entry name" value="RNA_pol_sigma-70-like"/>
</dbReference>
<dbReference type="Gene3D" id="1.10.10.10">
    <property type="entry name" value="Winged helix-like DNA-binding domain superfamily/Winged helix DNA-binding domain"/>
    <property type="match status" value="1"/>
</dbReference>
<gene>
    <name evidence="8" type="ORF">S01H4_00814</name>
</gene>
<evidence type="ECO:0000256" key="3">
    <source>
        <dbReference type="ARBA" id="ARBA00023082"/>
    </source>
</evidence>
<keyword evidence="4" id="KW-0238">DNA-binding</keyword>
<dbReference type="PANTHER" id="PTHR43133:SF8">
    <property type="entry name" value="RNA POLYMERASE SIGMA FACTOR HI_1459-RELATED"/>
    <property type="match status" value="1"/>
</dbReference>
<evidence type="ECO:0000259" key="6">
    <source>
        <dbReference type="Pfam" id="PF04542"/>
    </source>
</evidence>
<evidence type="ECO:0008006" key="9">
    <source>
        <dbReference type="Google" id="ProtNLM"/>
    </source>
</evidence>
<dbReference type="Pfam" id="PF04542">
    <property type="entry name" value="Sigma70_r2"/>
    <property type="match status" value="1"/>
</dbReference>
<dbReference type="InterPro" id="IPR013324">
    <property type="entry name" value="RNA_pol_sigma_r3/r4-like"/>
</dbReference>
<dbReference type="NCBIfam" id="TIGR02937">
    <property type="entry name" value="sigma70-ECF"/>
    <property type="match status" value="1"/>
</dbReference>
<dbReference type="PANTHER" id="PTHR43133">
    <property type="entry name" value="RNA POLYMERASE ECF-TYPE SIGMA FACTO"/>
    <property type="match status" value="1"/>
</dbReference>
<name>X1A4T8_9ZZZZ</name>
<evidence type="ECO:0000256" key="2">
    <source>
        <dbReference type="ARBA" id="ARBA00023015"/>
    </source>
</evidence>
<evidence type="ECO:0000256" key="5">
    <source>
        <dbReference type="ARBA" id="ARBA00023163"/>
    </source>
</evidence>
<dbReference type="SUPFAM" id="SSF88659">
    <property type="entry name" value="Sigma3 and sigma4 domains of RNA polymerase sigma factors"/>
    <property type="match status" value="1"/>
</dbReference>
<dbReference type="EMBL" id="BART01000125">
    <property type="protein sequence ID" value="GAG65182.1"/>
    <property type="molecule type" value="Genomic_DNA"/>
</dbReference>
<feature type="domain" description="RNA polymerase sigma-70 region 2" evidence="6">
    <location>
        <begin position="24"/>
        <end position="90"/>
    </location>
</feature>
<organism evidence="8">
    <name type="scientific">marine sediment metagenome</name>
    <dbReference type="NCBI Taxonomy" id="412755"/>
    <lineage>
        <taxon>unclassified sequences</taxon>
        <taxon>metagenomes</taxon>
        <taxon>ecological metagenomes</taxon>
    </lineage>
</organism>
<dbReference type="GO" id="GO:0003677">
    <property type="term" value="F:DNA binding"/>
    <property type="evidence" value="ECO:0007669"/>
    <property type="project" value="UniProtKB-KW"/>
</dbReference>